<dbReference type="PANTHER" id="PTHR11017">
    <property type="entry name" value="LEUCINE-RICH REPEAT-CONTAINING PROTEIN"/>
    <property type="match status" value="1"/>
</dbReference>
<evidence type="ECO:0000313" key="5">
    <source>
        <dbReference type="EMBL" id="MCH81541.1"/>
    </source>
</evidence>
<proteinExistence type="predicted"/>
<dbReference type="GO" id="GO:0006952">
    <property type="term" value="P:defense response"/>
    <property type="evidence" value="ECO:0007669"/>
    <property type="project" value="InterPro"/>
</dbReference>
<keyword evidence="1" id="KW-0433">Leucine-rich repeat</keyword>
<dbReference type="GO" id="GO:0043531">
    <property type="term" value="F:ADP binding"/>
    <property type="evidence" value="ECO:0007669"/>
    <property type="project" value="InterPro"/>
</dbReference>
<evidence type="ECO:0000256" key="1">
    <source>
        <dbReference type="ARBA" id="ARBA00022614"/>
    </source>
</evidence>
<comment type="caution">
    <text evidence="5">The sequence shown here is derived from an EMBL/GenBank/DDBJ whole genome shotgun (WGS) entry which is preliminary data.</text>
</comment>
<evidence type="ECO:0000259" key="4">
    <source>
        <dbReference type="Pfam" id="PF23282"/>
    </source>
</evidence>
<dbReference type="Gene3D" id="3.40.50.300">
    <property type="entry name" value="P-loop containing nucleotide triphosphate hydrolases"/>
    <property type="match status" value="1"/>
</dbReference>
<accession>A0A392M2P9</accession>
<feature type="domain" description="NB-ARC" evidence="3">
    <location>
        <begin position="8"/>
        <end position="132"/>
    </location>
</feature>
<dbReference type="EMBL" id="LXQA010002421">
    <property type="protein sequence ID" value="MCH81541.1"/>
    <property type="molecule type" value="Genomic_DNA"/>
</dbReference>
<dbReference type="InterPro" id="IPR036390">
    <property type="entry name" value="WH_DNA-bd_sf"/>
</dbReference>
<dbReference type="Proteomes" id="UP000265520">
    <property type="component" value="Unassembled WGS sequence"/>
</dbReference>
<dbReference type="SUPFAM" id="SSF52540">
    <property type="entry name" value="P-loop containing nucleoside triphosphate hydrolases"/>
    <property type="match status" value="1"/>
</dbReference>
<dbReference type="Pfam" id="PF23282">
    <property type="entry name" value="WHD_ROQ1"/>
    <property type="match status" value="1"/>
</dbReference>
<dbReference type="InterPro" id="IPR027417">
    <property type="entry name" value="P-loop_NTPase"/>
</dbReference>
<dbReference type="AlphaFoldDB" id="A0A392M2P9"/>
<dbReference type="SUPFAM" id="SSF46785">
    <property type="entry name" value="Winged helix' DNA-binding domain"/>
    <property type="match status" value="1"/>
</dbReference>
<sequence length="388" mass="45186">MFSNHFAQYDSACFLENVREEVEKFGLRYIRNKLFSALLKREITASDILGATFIERMLSGRKVFIVLDDVGNAAQLEYLCEELDDLDPNSRLIVTARDRHTLRRKVDEIYEVTAWDFEKSLRIFSLAAFKQNHPKDGYKLLSQRAVVYAGGIPLALKVLGSHFYSRNLEFWEPELKYLETKGESLHEILEVLKVSYNGLTAREKEIFLDIAFFFKDEHREFVKRILDAYGFNATSGIDILKDKALITISNFGGIQMHDLLQEMAFDIVRQKKDRTSRDPGKRSRLRNIEDVCDVFKNSKGTHKVEGITLDLSEKRDLHVKADTFNMMTKLKFLRLYVPLNKNRSATIYHSEDMMPFSDKLRCLEWNGCPFHNLFVLSYLLRFTCRIAV</sequence>
<evidence type="ECO:0000259" key="3">
    <source>
        <dbReference type="Pfam" id="PF00931"/>
    </source>
</evidence>
<dbReference type="PANTHER" id="PTHR11017:SF562">
    <property type="entry name" value="ADP-RIBOSYL CYCLASE_CYCLIC ADP-RIBOSE HYDROLASE"/>
    <property type="match status" value="1"/>
</dbReference>
<dbReference type="PRINTS" id="PR00364">
    <property type="entry name" value="DISEASERSIST"/>
</dbReference>
<organism evidence="5 6">
    <name type="scientific">Trifolium medium</name>
    <dbReference type="NCBI Taxonomy" id="97028"/>
    <lineage>
        <taxon>Eukaryota</taxon>
        <taxon>Viridiplantae</taxon>
        <taxon>Streptophyta</taxon>
        <taxon>Embryophyta</taxon>
        <taxon>Tracheophyta</taxon>
        <taxon>Spermatophyta</taxon>
        <taxon>Magnoliopsida</taxon>
        <taxon>eudicotyledons</taxon>
        <taxon>Gunneridae</taxon>
        <taxon>Pentapetalae</taxon>
        <taxon>rosids</taxon>
        <taxon>fabids</taxon>
        <taxon>Fabales</taxon>
        <taxon>Fabaceae</taxon>
        <taxon>Papilionoideae</taxon>
        <taxon>50 kb inversion clade</taxon>
        <taxon>NPAAA clade</taxon>
        <taxon>Hologalegina</taxon>
        <taxon>IRL clade</taxon>
        <taxon>Trifolieae</taxon>
        <taxon>Trifolium</taxon>
    </lineage>
</organism>
<evidence type="ECO:0000313" key="6">
    <source>
        <dbReference type="Proteomes" id="UP000265520"/>
    </source>
</evidence>
<feature type="domain" description="Disease resistance protein Roq1-like winged-helix" evidence="4">
    <location>
        <begin position="202"/>
        <end position="270"/>
    </location>
</feature>
<reference evidence="5 6" key="1">
    <citation type="journal article" date="2018" name="Front. Plant Sci.">
        <title>Red Clover (Trifolium pratense) and Zigzag Clover (T. medium) - A Picture of Genomic Similarities and Differences.</title>
        <authorList>
            <person name="Dluhosova J."/>
            <person name="Istvanek J."/>
            <person name="Nedelnik J."/>
            <person name="Repkova J."/>
        </authorList>
    </citation>
    <scope>NUCLEOTIDE SEQUENCE [LARGE SCALE GENOMIC DNA]</scope>
    <source>
        <strain evidence="6">cv. 10/8</strain>
        <tissue evidence="5">Leaf</tissue>
    </source>
</reference>
<dbReference type="InterPro" id="IPR044974">
    <property type="entry name" value="Disease_R_plants"/>
</dbReference>
<dbReference type="Pfam" id="PF00931">
    <property type="entry name" value="NB-ARC"/>
    <property type="match status" value="1"/>
</dbReference>
<gene>
    <name evidence="5" type="ORF">A2U01_0002331</name>
</gene>
<dbReference type="InterPro" id="IPR058192">
    <property type="entry name" value="WHD_ROQ1-like"/>
</dbReference>
<dbReference type="Gene3D" id="1.10.8.430">
    <property type="entry name" value="Helical domain of apoptotic protease-activating factors"/>
    <property type="match status" value="1"/>
</dbReference>
<name>A0A392M2P9_9FABA</name>
<keyword evidence="2" id="KW-0677">Repeat</keyword>
<keyword evidence="6" id="KW-1185">Reference proteome</keyword>
<evidence type="ECO:0000256" key="2">
    <source>
        <dbReference type="ARBA" id="ARBA00022737"/>
    </source>
</evidence>
<dbReference type="InterPro" id="IPR002182">
    <property type="entry name" value="NB-ARC"/>
</dbReference>
<dbReference type="InterPro" id="IPR042197">
    <property type="entry name" value="Apaf_helical"/>
</dbReference>
<protein>
    <submittedName>
        <fullName evidence="5">TMV resistance protein N-like</fullName>
    </submittedName>
</protein>